<dbReference type="SUPFAM" id="SSF48208">
    <property type="entry name" value="Six-hairpin glycosidases"/>
    <property type="match status" value="1"/>
</dbReference>
<keyword evidence="2" id="KW-1185">Reference proteome</keyword>
<dbReference type="Proteomes" id="UP000612329">
    <property type="component" value="Unassembled WGS sequence"/>
</dbReference>
<organism evidence="1 2">
    <name type="scientific">Yeosuana aromativorans</name>
    <dbReference type="NCBI Taxonomy" id="288019"/>
    <lineage>
        <taxon>Bacteria</taxon>
        <taxon>Pseudomonadati</taxon>
        <taxon>Bacteroidota</taxon>
        <taxon>Flavobacteriia</taxon>
        <taxon>Flavobacteriales</taxon>
        <taxon>Flavobacteriaceae</taxon>
        <taxon>Yeosuana</taxon>
    </lineage>
</organism>
<reference evidence="1" key="1">
    <citation type="journal article" date="2014" name="Int. J. Syst. Evol. Microbiol.">
        <title>Complete genome sequence of Corynebacterium casei LMG S-19264T (=DSM 44701T), isolated from a smear-ripened cheese.</title>
        <authorList>
            <consortium name="US DOE Joint Genome Institute (JGI-PGF)"/>
            <person name="Walter F."/>
            <person name="Albersmeier A."/>
            <person name="Kalinowski J."/>
            <person name="Ruckert C."/>
        </authorList>
    </citation>
    <scope>NUCLEOTIDE SEQUENCE</scope>
    <source>
        <strain evidence="1">JCM 12862</strain>
    </source>
</reference>
<sequence>MYDYGSDNGVNEFYHTWFGDGTNWDNVQNDLYGPAPGFLTGGPNPSYNWDACCPSGCSGLTCNSNQVDRIMGQPKQKAYDDFNTSWPMNS</sequence>
<name>A0A8J3FFY0_9FLAO</name>
<dbReference type="AlphaFoldDB" id="A0A8J3FFY0"/>
<proteinExistence type="predicted"/>
<comment type="caution">
    <text evidence="1">The sequence shown here is derived from an EMBL/GenBank/DDBJ whole genome shotgun (WGS) entry which is preliminary data.</text>
</comment>
<dbReference type="InterPro" id="IPR012341">
    <property type="entry name" value="6hp_glycosidase-like_sf"/>
</dbReference>
<protein>
    <submittedName>
        <fullName evidence="1">Uncharacterized protein</fullName>
    </submittedName>
</protein>
<dbReference type="GO" id="GO:0005975">
    <property type="term" value="P:carbohydrate metabolic process"/>
    <property type="evidence" value="ECO:0007669"/>
    <property type="project" value="InterPro"/>
</dbReference>
<dbReference type="Gene3D" id="1.50.10.10">
    <property type="match status" value="1"/>
</dbReference>
<evidence type="ECO:0000313" key="1">
    <source>
        <dbReference type="EMBL" id="GGK22285.1"/>
    </source>
</evidence>
<accession>A0A8J3FFY0</accession>
<reference evidence="1" key="2">
    <citation type="submission" date="2020-09" db="EMBL/GenBank/DDBJ databases">
        <authorList>
            <person name="Sun Q."/>
            <person name="Ohkuma M."/>
        </authorList>
    </citation>
    <scope>NUCLEOTIDE SEQUENCE</scope>
    <source>
        <strain evidence="1">JCM 12862</strain>
    </source>
</reference>
<dbReference type="RefSeq" id="WP_188651762.1">
    <property type="nucleotide sequence ID" value="NZ_BMNR01000003.1"/>
</dbReference>
<gene>
    <name evidence="1" type="ORF">GCM10007962_15550</name>
</gene>
<dbReference type="EMBL" id="BMNR01000003">
    <property type="protein sequence ID" value="GGK22285.1"/>
    <property type="molecule type" value="Genomic_DNA"/>
</dbReference>
<evidence type="ECO:0000313" key="2">
    <source>
        <dbReference type="Proteomes" id="UP000612329"/>
    </source>
</evidence>
<dbReference type="InterPro" id="IPR008928">
    <property type="entry name" value="6-hairpin_glycosidase_sf"/>
</dbReference>